<dbReference type="GeneID" id="19305195"/>
<feature type="non-terminal residue" evidence="11">
    <location>
        <position position="552"/>
    </location>
</feature>
<keyword evidence="5" id="KW-0999">Mitochondrion inner membrane</keyword>
<dbReference type="eggNOG" id="ENOG502SMAB">
    <property type="taxonomic scope" value="Eukaryota"/>
</dbReference>
<dbReference type="EMBL" id="KB469301">
    <property type="protein sequence ID" value="EPQ56043.1"/>
    <property type="molecule type" value="Genomic_DNA"/>
</dbReference>
<evidence type="ECO:0000256" key="6">
    <source>
        <dbReference type="ARBA" id="ARBA00022982"/>
    </source>
</evidence>
<keyword evidence="12" id="KW-1185">Reference proteome</keyword>
<gene>
    <name evidence="11" type="ORF">GLOTRDRAFT_26506</name>
</gene>
<organism evidence="11 12">
    <name type="scientific">Gloeophyllum trabeum (strain ATCC 11539 / FP-39264 / Madison 617)</name>
    <name type="common">Brown rot fungus</name>
    <dbReference type="NCBI Taxonomy" id="670483"/>
    <lineage>
        <taxon>Eukaryota</taxon>
        <taxon>Fungi</taxon>
        <taxon>Dikarya</taxon>
        <taxon>Basidiomycota</taxon>
        <taxon>Agaricomycotina</taxon>
        <taxon>Agaricomycetes</taxon>
        <taxon>Gloeophyllales</taxon>
        <taxon>Gloeophyllaceae</taxon>
        <taxon>Gloeophyllum</taxon>
    </lineage>
</organism>
<name>S7Q9M6_GLOTA</name>
<keyword evidence="6" id="KW-0249">Electron transport</keyword>
<evidence type="ECO:0000256" key="8">
    <source>
        <dbReference type="ARBA" id="ARBA00023136"/>
    </source>
</evidence>
<evidence type="ECO:0000256" key="3">
    <source>
        <dbReference type="ARBA" id="ARBA00022448"/>
    </source>
</evidence>
<reference evidence="11 12" key="1">
    <citation type="journal article" date="2012" name="Science">
        <title>The Paleozoic origin of enzymatic lignin decomposition reconstructed from 31 fungal genomes.</title>
        <authorList>
            <person name="Floudas D."/>
            <person name="Binder M."/>
            <person name="Riley R."/>
            <person name="Barry K."/>
            <person name="Blanchette R.A."/>
            <person name="Henrissat B."/>
            <person name="Martinez A.T."/>
            <person name="Otillar R."/>
            <person name="Spatafora J.W."/>
            <person name="Yadav J.S."/>
            <person name="Aerts A."/>
            <person name="Benoit I."/>
            <person name="Boyd A."/>
            <person name="Carlson A."/>
            <person name="Copeland A."/>
            <person name="Coutinho P.M."/>
            <person name="de Vries R.P."/>
            <person name="Ferreira P."/>
            <person name="Findley K."/>
            <person name="Foster B."/>
            <person name="Gaskell J."/>
            <person name="Glotzer D."/>
            <person name="Gorecki P."/>
            <person name="Heitman J."/>
            <person name="Hesse C."/>
            <person name="Hori C."/>
            <person name="Igarashi K."/>
            <person name="Jurgens J.A."/>
            <person name="Kallen N."/>
            <person name="Kersten P."/>
            <person name="Kohler A."/>
            <person name="Kuees U."/>
            <person name="Kumar T.K.A."/>
            <person name="Kuo A."/>
            <person name="LaButti K."/>
            <person name="Larrondo L.F."/>
            <person name="Lindquist E."/>
            <person name="Ling A."/>
            <person name="Lombard V."/>
            <person name="Lucas S."/>
            <person name="Lundell T."/>
            <person name="Martin R."/>
            <person name="McLaughlin D.J."/>
            <person name="Morgenstern I."/>
            <person name="Morin E."/>
            <person name="Murat C."/>
            <person name="Nagy L.G."/>
            <person name="Nolan M."/>
            <person name="Ohm R.A."/>
            <person name="Patyshakuliyeva A."/>
            <person name="Rokas A."/>
            <person name="Ruiz-Duenas F.J."/>
            <person name="Sabat G."/>
            <person name="Salamov A."/>
            <person name="Samejima M."/>
            <person name="Schmutz J."/>
            <person name="Slot J.C."/>
            <person name="St John F."/>
            <person name="Stenlid J."/>
            <person name="Sun H."/>
            <person name="Sun S."/>
            <person name="Syed K."/>
            <person name="Tsang A."/>
            <person name="Wiebenga A."/>
            <person name="Young D."/>
            <person name="Pisabarro A."/>
            <person name="Eastwood D.C."/>
            <person name="Martin F."/>
            <person name="Cullen D."/>
            <person name="Grigoriev I.V."/>
            <person name="Hibbett D.S."/>
        </authorList>
    </citation>
    <scope>NUCLEOTIDE SEQUENCE [LARGE SCALE GENOMIC DNA]</scope>
    <source>
        <strain evidence="11 12">ATCC 11539</strain>
    </source>
</reference>
<evidence type="ECO:0000256" key="7">
    <source>
        <dbReference type="ARBA" id="ARBA00023128"/>
    </source>
</evidence>
<dbReference type="Gene3D" id="1.10.287.20">
    <property type="entry name" value="Ubiquinol-cytochrome C reductase hinge domain"/>
    <property type="match status" value="1"/>
</dbReference>
<dbReference type="Proteomes" id="UP000030669">
    <property type="component" value="Unassembled WGS sequence"/>
</dbReference>
<dbReference type="OMA" id="FQYNRCL"/>
<dbReference type="InterPro" id="IPR023184">
    <property type="entry name" value="Ubol_cytC_Rdtase_hinge_dom"/>
</dbReference>
<dbReference type="KEGG" id="gtr:GLOTRDRAFT_26506"/>
<protein>
    <recommendedName>
        <fullName evidence="10">Ubiquinol-cytochrome C reductase hinge domain-containing protein</fullName>
    </recommendedName>
</protein>
<dbReference type="SUPFAM" id="SSF81531">
    <property type="entry name" value="Non-heme 11 kDa protein of cytochrome bc1 complex (Ubiquinol-cytochrome c reductase)"/>
    <property type="match status" value="1"/>
</dbReference>
<evidence type="ECO:0000256" key="4">
    <source>
        <dbReference type="ARBA" id="ARBA00022660"/>
    </source>
</evidence>
<feature type="region of interest" description="Disordered" evidence="9">
    <location>
        <begin position="472"/>
        <end position="517"/>
    </location>
</feature>
<keyword evidence="8" id="KW-0472">Membrane</keyword>
<keyword evidence="4" id="KW-0679">Respiratory chain</keyword>
<dbReference type="GO" id="GO:0005743">
    <property type="term" value="C:mitochondrial inner membrane"/>
    <property type="evidence" value="ECO:0007669"/>
    <property type="project" value="UniProtKB-SubCell"/>
</dbReference>
<comment type="similarity">
    <text evidence="2">Belongs to the UQCRH/QCR6 family.</text>
</comment>
<dbReference type="HOGENOM" id="CLU_027585_0_0_1"/>
<feature type="compositionally biased region" description="Acidic residues" evidence="9">
    <location>
        <begin position="474"/>
        <end position="509"/>
    </location>
</feature>
<sequence length="552" mass="61907">LDDDILVYLFSFLSVPDILPCYNIKKRGYPFPETSPTTMDASELEQRARRAHELGVKWTSSSSMSPRTSLTFEANSGNPIMNLRFLPGLDGEWIVTISQGIWSVLAFWHVPHDESSKPAKMAEWTRKGAFFHTFQHRSDHQIDILQLRRNVYNGLPSLKLITSIETSHLPITLGGDILAMSDRASETRILNWKTGSEAVLQDREETPLGTWQYNRCLQVVFAHESVLVVRARSVNLFPEPVLERNDKIRVYEPLATCSLGWPDAVAVTVVHPEAEEANAISNNHRPLSFLFREDSDDPWAPNTCSLTLFELAPDPTYHSIRDNPDLASSSPARSPYIFPPARKCRLSTVQGFFRCNNLFLGKFGTALWIQPRELGHAGLTGLDLHSQEAQVAGPAPAKESLMATVFPGPLYRSEEGLVSRKLLTNESRYWVSMDYDEELGMVALGNNQGDITVLRFSSVASFFSSLFPTAYADAPEEKEEEQPKEQEEEESKDEGEGEEGGEAEEEEEEPALREECQNSSKCASLTKHFQHCQEKVSSGQGFKGEDCVEELC</sequence>
<feature type="domain" description="Ubiquinol-cytochrome C reductase hinge" evidence="10">
    <location>
        <begin position="509"/>
        <end position="551"/>
    </location>
</feature>
<evidence type="ECO:0000256" key="9">
    <source>
        <dbReference type="SAM" id="MobiDB-lite"/>
    </source>
</evidence>
<evidence type="ECO:0000259" key="10">
    <source>
        <dbReference type="Pfam" id="PF02320"/>
    </source>
</evidence>
<comment type="subcellular location">
    <subcellularLocation>
        <location evidence="1">Mitochondrion inner membrane</location>
    </subcellularLocation>
</comment>
<dbReference type="AlphaFoldDB" id="S7Q9M6"/>
<evidence type="ECO:0000256" key="1">
    <source>
        <dbReference type="ARBA" id="ARBA00004273"/>
    </source>
</evidence>
<evidence type="ECO:0000313" key="11">
    <source>
        <dbReference type="EMBL" id="EPQ56043.1"/>
    </source>
</evidence>
<evidence type="ECO:0000256" key="2">
    <source>
        <dbReference type="ARBA" id="ARBA00006498"/>
    </source>
</evidence>
<evidence type="ECO:0000256" key="5">
    <source>
        <dbReference type="ARBA" id="ARBA00022792"/>
    </source>
</evidence>
<dbReference type="RefSeq" id="XP_007865497.1">
    <property type="nucleotide sequence ID" value="XM_007867306.1"/>
</dbReference>
<dbReference type="STRING" id="670483.S7Q9M6"/>
<feature type="non-terminal residue" evidence="11">
    <location>
        <position position="1"/>
    </location>
</feature>
<accession>S7Q9M6</accession>
<evidence type="ECO:0000313" key="12">
    <source>
        <dbReference type="Proteomes" id="UP000030669"/>
    </source>
</evidence>
<dbReference type="Pfam" id="PF02320">
    <property type="entry name" value="UCR_hinge"/>
    <property type="match status" value="1"/>
</dbReference>
<keyword evidence="7" id="KW-0496">Mitochondrion</keyword>
<dbReference type="OrthoDB" id="3034442at2759"/>
<dbReference type="InterPro" id="IPR036811">
    <property type="entry name" value="Ubol_cytC_Rdtase_hinge_dom_sf"/>
</dbReference>
<proteinExistence type="inferred from homology"/>
<keyword evidence="3" id="KW-0813">Transport</keyword>